<accession>A0A9D9H962</accession>
<dbReference type="PANTHER" id="PTHR10000">
    <property type="entry name" value="PHOSPHOSERINE PHOSPHATASE"/>
    <property type="match status" value="1"/>
</dbReference>
<sequence length="260" mass="28942">MTDYKAVFFDIDHTLFSHSQHRIPESTWQALRELRRKGIMLFIATGRQYGEMHVLDEDWSFFDGFVTLNGTLTLDRDGETIISAFPIEGEARKSVERLFYDRTLPLLIVEKERMYANMHDGAVEKAQAFLDSPLPVLADIDPEEPIYQLIFYAGEGREEGIMSLFPGCVGTRWNDFAFDCISALGGKDKGVSAMMAHYGWTVDQCIVFGDGGNDVSMLAACPSSVAMGNGRQEAKDAASFVTKDIDEGGVAWALEHFGVL</sequence>
<name>A0A9D9H962_9SPIR</name>
<evidence type="ECO:0000313" key="1">
    <source>
        <dbReference type="EMBL" id="MBO8442574.1"/>
    </source>
</evidence>
<dbReference type="Gene3D" id="3.30.1240.10">
    <property type="match status" value="1"/>
</dbReference>
<comment type="caution">
    <text evidence="1">The sequence shown here is derived from an EMBL/GenBank/DDBJ whole genome shotgun (WGS) entry which is preliminary data.</text>
</comment>
<dbReference type="SFLD" id="SFLDS00003">
    <property type="entry name" value="Haloacid_Dehalogenase"/>
    <property type="match status" value="1"/>
</dbReference>
<dbReference type="GO" id="GO:0005829">
    <property type="term" value="C:cytosol"/>
    <property type="evidence" value="ECO:0007669"/>
    <property type="project" value="TreeGrafter"/>
</dbReference>
<dbReference type="Pfam" id="PF08282">
    <property type="entry name" value="Hydrolase_3"/>
    <property type="match status" value="1"/>
</dbReference>
<dbReference type="NCBIfam" id="TIGR00099">
    <property type="entry name" value="Cof-subfamily"/>
    <property type="match status" value="1"/>
</dbReference>
<dbReference type="SFLD" id="SFLDG01140">
    <property type="entry name" value="C2.B:_Phosphomannomutase_and_P"/>
    <property type="match status" value="1"/>
</dbReference>
<organism evidence="1 2">
    <name type="scientific">Candidatus Aphodenecus pullistercoris</name>
    <dbReference type="NCBI Taxonomy" id="2840669"/>
    <lineage>
        <taxon>Bacteria</taxon>
        <taxon>Pseudomonadati</taxon>
        <taxon>Spirochaetota</taxon>
        <taxon>Spirochaetia</taxon>
        <taxon>Spirochaetales</taxon>
        <taxon>Candidatus Aphodenecus</taxon>
    </lineage>
</organism>
<gene>
    <name evidence="1" type="ORF">IAC42_02280</name>
</gene>
<dbReference type="GO" id="GO:0016791">
    <property type="term" value="F:phosphatase activity"/>
    <property type="evidence" value="ECO:0007669"/>
    <property type="project" value="TreeGrafter"/>
</dbReference>
<protein>
    <submittedName>
        <fullName evidence="1">Cof-type HAD-IIB family hydrolase</fullName>
    </submittedName>
</protein>
<dbReference type="SUPFAM" id="SSF56784">
    <property type="entry name" value="HAD-like"/>
    <property type="match status" value="1"/>
</dbReference>
<evidence type="ECO:0000313" key="2">
    <source>
        <dbReference type="Proteomes" id="UP000823633"/>
    </source>
</evidence>
<dbReference type="InterPro" id="IPR023214">
    <property type="entry name" value="HAD_sf"/>
</dbReference>
<dbReference type="GO" id="GO:0000287">
    <property type="term" value="F:magnesium ion binding"/>
    <property type="evidence" value="ECO:0007669"/>
    <property type="project" value="TreeGrafter"/>
</dbReference>
<dbReference type="Gene3D" id="3.40.50.1000">
    <property type="entry name" value="HAD superfamily/HAD-like"/>
    <property type="match status" value="1"/>
</dbReference>
<dbReference type="Proteomes" id="UP000823633">
    <property type="component" value="Unassembled WGS sequence"/>
</dbReference>
<dbReference type="AlphaFoldDB" id="A0A9D9H962"/>
<dbReference type="EMBL" id="JADIMU010000016">
    <property type="protein sequence ID" value="MBO8442574.1"/>
    <property type="molecule type" value="Genomic_DNA"/>
</dbReference>
<reference evidence="1" key="1">
    <citation type="submission" date="2020-10" db="EMBL/GenBank/DDBJ databases">
        <authorList>
            <person name="Gilroy R."/>
        </authorList>
    </citation>
    <scope>NUCLEOTIDE SEQUENCE</scope>
    <source>
        <strain evidence="1">11167</strain>
    </source>
</reference>
<dbReference type="InterPro" id="IPR000150">
    <property type="entry name" value="Cof"/>
</dbReference>
<proteinExistence type="predicted"/>
<dbReference type="InterPro" id="IPR036412">
    <property type="entry name" value="HAD-like_sf"/>
</dbReference>
<reference evidence="1" key="2">
    <citation type="journal article" date="2021" name="PeerJ">
        <title>Extensive microbial diversity within the chicken gut microbiome revealed by metagenomics and culture.</title>
        <authorList>
            <person name="Gilroy R."/>
            <person name="Ravi A."/>
            <person name="Getino M."/>
            <person name="Pursley I."/>
            <person name="Horton D.L."/>
            <person name="Alikhan N.F."/>
            <person name="Baker D."/>
            <person name="Gharbi K."/>
            <person name="Hall N."/>
            <person name="Watson M."/>
            <person name="Adriaenssens E.M."/>
            <person name="Foster-Nyarko E."/>
            <person name="Jarju S."/>
            <person name="Secka A."/>
            <person name="Antonio M."/>
            <person name="Oren A."/>
            <person name="Chaudhuri R.R."/>
            <person name="La Ragione R."/>
            <person name="Hildebrand F."/>
            <person name="Pallen M.J."/>
        </authorList>
    </citation>
    <scope>NUCLEOTIDE SEQUENCE</scope>
    <source>
        <strain evidence="1">11167</strain>
    </source>
</reference>
<dbReference type="PANTHER" id="PTHR10000:SF25">
    <property type="entry name" value="PHOSPHATASE YKRA-RELATED"/>
    <property type="match status" value="1"/>
</dbReference>
<keyword evidence="1" id="KW-0378">Hydrolase</keyword>